<dbReference type="EMBL" id="BAWO01000022">
    <property type="protein sequence ID" value="GAJ39523.1"/>
    <property type="molecule type" value="Genomic_DNA"/>
</dbReference>
<dbReference type="SUPFAM" id="SSF52540">
    <property type="entry name" value="P-loop containing nucleoside triphosphate hydrolases"/>
    <property type="match status" value="1"/>
</dbReference>
<name>A0A023DE71_9BACL</name>
<dbReference type="PANTHER" id="PTHR42711">
    <property type="entry name" value="ABC TRANSPORTER ATP-BINDING PROTEIN"/>
    <property type="match status" value="1"/>
</dbReference>
<keyword evidence="2" id="KW-0813">Transport</keyword>
<keyword evidence="4 6" id="KW-0067">ATP-binding</keyword>
<keyword evidence="3" id="KW-0547">Nucleotide-binding</keyword>
<dbReference type="Gene3D" id="3.40.50.300">
    <property type="entry name" value="P-loop containing nucleotide triphosphate hydrolases"/>
    <property type="match status" value="1"/>
</dbReference>
<dbReference type="AlphaFoldDB" id="A0A023DE71"/>
<organism evidence="6 7">
    <name type="scientific">Parageobacillus caldoxylosilyticus NBRC 107762</name>
    <dbReference type="NCBI Taxonomy" id="1220594"/>
    <lineage>
        <taxon>Bacteria</taxon>
        <taxon>Bacillati</taxon>
        <taxon>Bacillota</taxon>
        <taxon>Bacilli</taxon>
        <taxon>Bacillales</taxon>
        <taxon>Anoxybacillaceae</taxon>
        <taxon>Saccharococcus</taxon>
    </lineage>
</organism>
<dbReference type="Proteomes" id="UP000023561">
    <property type="component" value="Unassembled WGS sequence"/>
</dbReference>
<dbReference type="InterPro" id="IPR025302">
    <property type="entry name" value="DrrA1/2-like_C"/>
</dbReference>
<dbReference type="RefSeq" id="WP_042408587.1">
    <property type="nucleotide sequence ID" value="NZ_BAWO01000022.1"/>
</dbReference>
<dbReference type="OrthoDB" id="9801987at2"/>
<evidence type="ECO:0000259" key="5">
    <source>
        <dbReference type="SMART" id="SM00382"/>
    </source>
</evidence>
<dbReference type="PROSITE" id="PS00211">
    <property type="entry name" value="ABC_TRANSPORTER_1"/>
    <property type="match status" value="1"/>
</dbReference>
<reference evidence="6 7" key="1">
    <citation type="submission" date="2014-04" db="EMBL/GenBank/DDBJ databases">
        <title>Whole genome shotgun sequence of Geobacillus caldoxylosilyticus NBRC 107762.</title>
        <authorList>
            <person name="Hosoyama A."/>
            <person name="Hosoyama Y."/>
            <person name="Katano-Makiyama Y."/>
            <person name="Tsuchikane K."/>
            <person name="Ohji S."/>
            <person name="Ichikawa N."/>
            <person name="Yamazoe A."/>
            <person name="Fujita N."/>
        </authorList>
    </citation>
    <scope>NUCLEOTIDE SEQUENCE [LARGE SCALE GENOMIC DNA]</scope>
    <source>
        <strain evidence="6 7">NBRC 107762</strain>
    </source>
</reference>
<dbReference type="GO" id="GO:0005524">
    <property type="term" value="F:ATP binding"/>
    <property type="evidence" value="ECO:0007669"/>
    <property type="project" value="UniProtKB-KW"/>
</dbReference>
<dbReference type="GO" id="GO:0016887">
    <property type="term" value="F:ATP hydrolysis activity"/>
    <property type="evidence" value="ECO:0007669"/>
    <property type="project" value="InterPro"/>
</dbReference>
<protein>
    <submittedName>
        <fullName evidence="6">Putative ABC transporter ATP-binding protein</fullName>
    </submittedName>
</protein>
<evidence type="ECO:0000256" key="4">
    <source>
        <dbReference type="ARBA" id="ARBA00022840"/>
    </source>
</evidence>
<dbReference type="InterPro" id="IPR050763">
    <property type="entry name" value="ABC_transporter_ATP-binding"/>
</dbReference>
<evidence type="ECO:0000313" key="6">
    <source>
        <dbReference type="EMBL" id="GAJ39523.1"/>
    </source>
</evidence>
<dbReference type="PANTHER" id="PTHR42711:SF5">
    <property type="entry name" value="ABC TRANSPORTER ATP-BINDING PROTEIN NATA"/>
    <property type="match status" value="1"/>
</dbReference>
<comment type="caution">
    <text evidence="6">The sequence shown here is derived from an EMBL/GenBank/DDBJ whole genome shotgun (WGS) entry which is preliminary data.</text>
</comment>
<dbReference type="InterPro" id="IPR027417">
    <property type="entry name" value="P-loop_NTPase"/>
</dbReference>
<comment type="similarity">
    <text evidence="1">Belongs to the ABC transporter superfamily.</text>
</comment>
<dbReference type="InterPro" id="IPR003593">
    <property type="entry name" value="AAA+_ATPase"/>
</dbReference>
<dbReference type="CDD" id="cd03269">
    <property type="entry name" value="ABC_putative_ATPase"/>
    <property type="match status" value="1"/>
</dbReference>
<dbReference type="SMART" id="SM00382">
    <property type="entry name" value="AAA"/>
    <property type="match status" value="1"/>
</dbReference>
<gene>
    <name evidence="6" type="ORF">GCA01S_022_00020</name>
</gene>
<evidence type="ECO:0000256" key="1">
    <source>
        <dbReference type="ARBA" id="ARBA00005417"/>
    </source>
</evidence>
<sequence>MALQLEHVTKRFGAVTAVNDVTLTIPEGNLFGFLGANGAGKTTTFRMILGLLEPTEGTITWNGEKIGYSKSHLIGYLPEERGLYPKLKVKEQLIYLGRLRGLDKAAIVKEMEAWLERFNVPEYAEKRVEELSKGNQQKIQFIAAVLHKPKLLILDEPFSGLDPVNVELLKEAVIDLKNNGTTIVFSSHRMEHVEELCEHLCIMHRGRPVVYGPLKEVKRSFGKKNIIIHADMPLDELAEFPGVVKMKRTAEGVHLQIENEDVSQKILSHIANKGFIRKFALEEPSLNDIFIEKVGAAYE</sequence>
<evidence type="ECO:0000256" key="3">
    <source>
        <dbReference type="ARBA" id="ARBA00022741"/>
    </source>
</evidence>
<dbReference type="Pfam" id="PF00005">
    <property type="entry name" value="ABC_tran"/>
    <property type="match status" value="1"/>
</dbReference>
<evidence type="ECO:0000313" key="7">
    <source>
        <dbReference type="Proteomes" id="UP000023561"/>
    </source>
</evidence>
<proteinExistence type="inferred from homology"/>
<feature type="domain" description="AAA+ ATPase" evidence="5">
    <location>
        <begin position="27"/>
        <end position="216"/>
    </location>
</feature>
<accession>A0A023DE71</accession>
<dbReference type="Pfam" id="PF13732">
    <property type="entry name" value="DrrA1-3_C"/>
    <property type="match status" value="1"/>
</dbReference>
<evidence type="ECO:0000256" key="2">
    <source>
        <dbReference type="ARBA" id="ARBA00022448"/>
    </source>
</evidence>
<dbReference type="InterPro" id="IPR003439">
    <property type="entry name" value="ABC_transporter-like_ATP-bd"/>
</dbReference>
<keyword evidence="7" id="KW-1185">Reference proteome</keyword>
<dbReference type="InterPro" id="IPR017871">
    <property type="entry name" value="ABC_transporter-like_CS"/>
</dbReference>